<organism evidence="1 2">
    <name type="scientific">Candidatus Thioglobus autotrophicus</name>
    <dbReference type="NCBI Taxonomy" id="1705394"/>
    <lineage>
        <taxon>Bacteria</taxon>
        <taxon>Pseudomonadati</taxon>
        <taxon>Pseudomonadota</taxon>
        <taxon>Gammaproteobacteria</taxon>
        <taxon>Candidatus Pseudothioglobaceae</taxon>
        <taxon>Candidatus Thioglobus</taxon>
    </lineage>
</organism>
<dbReference type="EMBL" id="CP010552">
    <property type="protein sequence ID" value="ALE52199.1"/>
    <property type="molecule type" value="Genomic_DNA"/>
</dbReference>
<reference evidence="1 2" key="1">
    <citation type="journal article" date="2015" name="Genome Announc.">
        <title>Genome Sequence of 'Candidatus Thioglobus autotrophica' Strain EF1, a Chemoautotroph from the SUP05 Clade of Marine Gammaproteobacteria.</title>
        <authorList>
            <person name="Shah V."/>
            <person name="Morris R.M."/>
        </authorList>
    </citation>
    <scope>NUCLEOTIDE SEQUENCE [LARGE SCALE GENOMIC DNA]</scope>
    <source>
        <strain evidence="1 2">EF1</strain>
    </source>
</reference>
<dbReference type="Proteomes" id="UP000058020">
    <property type="component" value="Chromosome"/>
</dbReference>
<dbReference type="AlphaFoldDB" id="A0A0M4PK46"/>
<gene>
    <name evidence="1" type="ORF">SP60_02480</name>
</gene>
<sequence length="310" mass="36200">MRKLSSYQFISWVKLEPIKYLIKYIRNYFVTTLYVAKKGKNLDSFLKKCKHLSGKNIILIIAFEQPWVIEWQLKISKENIKDATIIIFDNSRDQSKKNKIKSVCHDLNALYFSLPKNKTLHVNRSHSLAMQWVYENVVKAIKPNIFAFIDHDLIPIKGFSLLNAIKDQDFYGWHREGLQRKNPDAWYLWAGYCMYNYTKIKKSNLYFMYDFANGLDTGGGNYDSLYHGYDDRNMNFSSASQVSINIPGVGVVEDLMVLDDSWYHIGSVGHNDNSKLKKDYVTTLFNKIEKGDSWDDFVISRKAIQNKFNS</sequence>
<name>A0A0M4PK46_9GAMM</name>
<evidence type="ECO:0000313" key="2">
    <source>
        <dbReference type="Proteomes" id="UP000058020"/>
    </source>
</evidence>
<accession>A0A0M4PK46</accession>
<protein>
    <submittedName>
        <fullName evidence="1">Uncharacterized protein</fullName>
    </submittedName>
</protein>
<dbReference type="RefSeq" id="WP_053951135.1">
    <property type="nucleotide sequence ID" value="NZ_CP010552.1"/>
</dbReference>
<evidence type="ECO:0000313" key="1">
    <source>
        <dbReference type="EMBL" id="ALE52199.1"/>
    </source>
</evidence>
<dbReference type="KEGG" id="tho:SP60_02480"/>
<keyword evidence="2" id="KW-1185">Reference proteome</keyword>
<dbReference type="OrthoDB" id="8050875at2"/>
<proteinExistence type="predicted"/>
<dbReference type="STRING" id="1705394.SP60_02480"/>